<feature type="transmembrane region" description="Helical" evidence="1">
    <location>
        <begin position="435"/>
        <end position="466"/>
    </location>
</feature>
<organism evidence="2 3">
    <name type="scientific">Cetraspora pellucida</name>
    <dbReference type="NCBI Taxonomy" id="1433469"/>
    <lineage>
        <taxon>Eukaryota</taxon>
        <taxon>Fungi</taxon>
        <taxon>Fungi incertae sedis</taxon>
        <taxon>Mucoromycota</taxon>
        <taxon>Glomeromycotina</taxon>
        <taxon>Glomeromycetes</taxon>
        <taxon>Diversisporales</taxon>
        <taxon>Gigasporaceae</taxon>
        <taxon>Cetraspora</taxon>
    </lineage>
</organism>
<keyword evidence="1" id="KW-1133">Transmembrane helix</keyword>
<keyword evidence="1" id="KW-0472">Membrane</keyword>
<name>A0A9N9DHE2_9GLOM</name>
<dbReference type="AlphaFoldDB" id="A0A9N9DHE2"/>
<protein>
    <submittedName>
        <fullName evidence="2">17479_t:CDS:1</fullName>
    </submittedName>
</protein>
<dbReference type="OrthoDB" id="2366687at2759"/>
<evidence type="ECO:0000313" key="3">
    <source>
        <dbReference type="Proteomes" id="UP000789759"/>
    </source>
</evidence>
<keyword evidence="3" id="KW-1185">Reference proteome</keyword>
<gene>
    <name evidence="2" type="ORF">CPELLU_LOCUS8613</name>
</gene>
<sequence length="544" mass="62436">MKKVPSTKAAAVKEQNVRWMLNSPDSSPLAFFRFSFPMHRARAFEVYSKVLESALDQCQDENVKRRLLRTKGKFNAEILQRDWELWLEERKAILVSRSIQNTNIAVQNRFNARVENQGTLSTTPTIVNDSAIDIGDSDEDDVENLEDKRELLMSSIVNSPITTDANEDVLESLAFLFESSQDDLISSIAEESLDREETDNKLVLSSQLDVFAHFRNLRFKISSKNKILNPAYYGIIDLTGQHIETKTSFDIEDWEELRNLFGIIVQWQSIRTPEHFAKYFDENFTLPPNPEDELKTFHTAVEFLRTGYPIQNTMSEQHVVHALYYPLINTVLYNDTISLLDWGEVVSCSNSDAKNDNISPEKKAKTGYKVDLKITLKIPNYKLQVVHGEVSGGIKNGKAEACKRKQWLDKLKLMIMLRDELNQIIKAYGRSSAEFLYFIVYGIQVIGFHLNVYAMIWCSGGVYLFGLIDKCLIPSNLETFYSLEEVYVILKTLQMKVTEASSALIVIEQKHAKKRRRPAVNDHQDFENDLVITQAAKHRRISLP</sequence>
<proteinExistence type="predicted"/>
<comment type="caution">
    <text evidence="2">The sequence shown here is derived from an EMBL/GenBank/DDBJ whole genome shotgun (WGS) entry which is preliminary data.</text>
</comment>
<dbReference type="EMBL" id="CAJVQA010006186">
    <property type="protein sequence ID" value="CAG8635807.1"/>
    <property type="molecule type" value="Genomic_DNA"/>
</dbReference>
<evidence type="ECO:0000256" key="1">
    <source>
        <dbReference type="SAM" id="Phobius"/>
    </source>
</evidence>
<accession>A0A9N9DHE2</accession>
<dbReference type="Proteomes" id="UP000789759">
    <property type="component" value="Unassembled WGS sequence"/>
</dbReference>
<reference evidence="2" key="1">
    <citation type="submission" date="2021-06" db="EMBL/GenBank/DDBJ databases">
        <authorList>
            <person name="Kallberg Y."/>
            <person name="Tangrot J."/>
            <person name="Rosling A."/>
        </authorList>
    </citation>
    <scope>NUCLEOTIDE SEQUENCE</scope>
    <source>
        <strain evidence="2">FL966</strain>
    </source>
</reference>
<keyword evidence="1" id="KW-0812">Transmembrane</keyword>
<evidence type="ECO:0000313" key="2">
    <source>
        <dbReference type="EMBL" id="CAG8635807.1"/>
    </source>
</evidence>